<sequence length="208" mass="23718">MNHVVSMEDKTPLETLQLACQEAEAWRMAQMVEITFTAEENNHATAPHVAVELPCLWRCQVDASWLETSDGFGMGFILYEQETEVLRGHGKRSQTDSPLHAEAEGLCWVMKEIRNRGLARVYFESDCQQLVHIIQQKKEWPVLEAVLDDIQAIKSSFDVFSHKYIPRFANVHADGLAKDAPSRVQSFSSFEIMDTLRLAVKASLYELF</sequence>
<dbReference type="GO" id="GO:0003676">
    <property type="term" value="F:nucleic acid binding"/>
    <property type="evidence" value="ECO:0007669"/>
    <property type="project" value="InterPro"/>
</dbReference>
<dbReference type="Gene3D" id="3.30.420.10">
    <property type="entry name" value="Ribonuclease H-like superfamily/Ribonuclease H"/>
    <property type="match status" value="1"/>
</dbReference>
<dbReference type="Pfam" id="PF13456">
    <property type="entry name" value="RVT_3"/>
    <property type="match status" value="1"/>
</dbReference>
<organism evidence="2">
    <name type="scientific">Brassica oleracea</name>
    <name type="common">Wild cabbage</name>
    <dbReference type="NCBI Taxonomy" id="3712"/>
    <lineage>
        <taxon>Eukaryota</taxon>
        <taxon>Viridiplantae</taxon>
        <taxon>Streptophyta</taxon>
        <taxon>Embryophyta</taxon>
        <taxon>Tracheophyta</taxon>
        <taxon>Spermatophyta</taxon>
        <taxon>Magnoliopsida</taxon>
        <taxon>eudicotyledons</taxon>
        <taxon>Gunneridae</taxon>
        <taxon>Pentapetalae</taxon>
        <taxon>rosids</taxon>
        <taxon>malvids</taxon>
        <taxon>Brassicales</taxon>
        <taxon>Brassicaceae</taxon>
        <taxon>Brassiceae</taxon>
        <taxon>Brassica</taxon>
    </lineage>
</organism>
<dbReference type="CDD" id="cd06222">
    <property type="entry name" value="RNase_H_like"/>
    <property type="match status" value="1"/>
</dbReference>
<dbReference type="InterPro" id="IPR044730">
    <property type="entry name" value="RNase_H-like_dom_plant"/>
</dbReference>
<dbReference type="InterPro" id="IPR036397">
    <property type="entry name" value="RNaseH_sf"/>
</dbReference>
<dbReference type="PANTHER" id="PTHR47074:SF49">
    <property type="entry name" value="POLYNUCLEOTIDYL TRANSFERASE, RIBONUCLEASE H-LIKE SUPERFAMILY PROTEIN"/>
    <property type="match status" value="1"/>
</dbReference>
<dbReference type="InterPro" id="IPR012337">
    <property type="entry name" value="RNaseH-like_sf"/>
</dbReference>
<evidence type="ECO:0000313" key="2">
    <source>
        <dbReference type="EMBL" id="VDD55516.1"/>
    </source>
</evidence>
<dbReference type="InterPro" id="IPR002156">
    <property type="entry name" value="RNaseH_domain"/>
</dbReference>
<feature type="domain" description="RNase H type-1" evidence="1">
    <location>
        <begin position="61"/>
        <end position="180"/>
    </location>
</feature>
<gene>
    <name evidence="2" type="ORF">BOLC8T48745H</name>
</gene>
<proteinExistence type="predicted"/>
<evidence type="ECO:0000259" key="1">
    <source>
        <dbReference type="Pfam" id="PF13456"/>
    </source>
</evidence>
<dbReference type="GO" id="GO:0004523">
    <property type="term" value="F:RNA-DNA hybrid ribonuclease activity"/>
    <property type="evidence" value="ECO:0007669"/>
    <property type="project" value="InterPro"/>
</dbReference>
<dbReference type="AlphaFoldDB" id="A0A3P6G5E5"/>
<protein>
    <recommendedName>
        <fullName evidence="1">RNase H type-1 domain-containing protein</fullName>
    </recommendedName>
</protein>
<reference evidence="2" key="1">
    <citation type="submission" date="2018-11" db="EMBL/GenBank/DDBJ databases">
        <authorList>
            <consortium name="Genoscope - CEA"/>
            <person name="William W."/>
        </authorList>
    </citation>
    <scope>NUCLEOTIDE SEQUENCE</scope>
</reference>
<accession>A0A3P6G5E5</accession>
<name>A0A3P6G5E5_BRAOL</name>
<dbReference type="EMBL" id="LR031879">
    <property type="protein sequence ID" value="VDD55516.1"/>
    <property type="molecule type" value="Genomic_DNA"/>
</dbReference>
<dbReference type="InterPro" id="IPR052929">
    <property type="entry name" value="RNase_H-like_EbsB-rel"/>
</dbReference>
<dbReference type="PANTHER" id="PTHR47074">
    <property type="entry name" value="BNAC02G40300D PROTEIN"/>
    <property type="match status" value="1"/>
</dbReference>
<dbReference type="SUPFAM" id="SSF53098">
    <property type="entry name" value="Ribonuclease H-like"/>
    <property type="match status" value="1"/>
</dbReference>